<proteinExistence type="predicted"/>
<evidence type="ECO:0000313" key="2">
    <source>
        <dbReference type="Proteomes" id="UP000015530"/>
    </source>
</evidence>
<dbReference type="AlphaFoldDB" id="T0JV34"/>
<comment type="caution">
    <text evidence="1">The sequence shown here is derived from an EMBL/GenBank/DDBJ whole genome shotgun (WGS) entry which is preliminary data.</text>
</comment>
<accession>T0JV34</accession>
<dbReference type="HOGENOM" id="CLU_3433137_0_0_1"/>
<organism evidence="1 2">
    <name type="scientific">Colletotrichum gloeosporioides (strain Cg-14)</name>
    <name type="common">Anthracnose fungus</name>
    <name type="synonym">Glomerella cingulata</name>
    <dbReference type="NCBI Taxonomy" id="1237896"/>
    <lineage>
        <taxon>Eukaryota</taxon>
        <taxon>Fungi</taxon>
        <taxon>Dikarya</taxon>
        <taxon>Ascomycota</taxon>
        <taxon>Pezizomycotina</taxon>
        <taxon>Sordariomycetes</taxon>
        <taxon>Hypocreomycetidae</taxon>
        <taxon>Glomerellales</taxon>
        <taxon>Glomerellaceae</taxon>
        <taxon>Colletotrichum</taxon>
        <taxon>Colletotrichum gloeosporioides species complex</taxon>
    </lineage>
</organism>
<dbReference type="Proteomes" id="UP000015530">
    <property type="component" value="Unassembled WGS sequence"/>
</dbReference>
<dbReference type="EMBL" id="AMYD01003220">
    <property type="protein sequence ID" value="EQB46872.1"/>
    <property type="molecule type" value="Genomic_DNA"/>
</dbReference>
<sequence length="16" mass="2000">MSPLPFWQFQLYAPQF</sequence>
<protein>
    <submittedName>
        <fullName evidence="1">Uncharacterized protein</fullName>
    </submittedName>
</protein>
<gene>
    <name evidence="1" type="ORF">CGLO_14047</name>
</gene>
<evidence type="ECO:0000313" key="1">
    <source>
        <dbReference type="EMBL" id="EQB46872.1"/>
    </source>
</evidence>
<name>T0JV34_COLGC</name>
<reference evidence="2" key="1">
    <citation type="journal article" date="2013" name="Mol. Plant Microbe Interact.">
        <title>Global aspects of pacC regulation of pathogenicity genes in Colletotrichum gloeosporioides as revealed by transcriptome analysis.</title>
        <authorList>
            <person name="Alkan N."/>
            <person name="Meng X."/>
            <person name="Friedlander G."/>
            <person name="Reuveni E."/>
            <person name="Sukno S."/>
            <person name="Sherman A."/>
            <person name="Thon M."/>
            <person name="Fluhr R."/>
            <person name="Prusky D."/>
        </authorList>
    </citation>
    <scope>NUCLEOTIDE SEQUENCE [LARGE SCALE GENOMIC DNA]</scope>
    <source>
        <strain evidence="2">Cg-14</strain>
    </source>
</reference>